<dbReference type="CDD" id="cd01392">
    <property type="entry name" value="HTH_LacI"/>
    <property type="match status" value="1"/>
</dbReference>
<dbReference type="InterPro" id="IPR046335">
    <property type="entry name" value="LacI/GalR-like_sensor"/>
</dbReference>
<feature type="compositionally biased region" description="Polar residues" evidence="4">
    <location>
        <begin position="24"/>
        <end position="34"/>
    </location>
</feature>
<sequence>MTGSDAERRARPGIKDVARRAGVSPTTVSHTFSGKGTVAPATRERVRTAATELGYRPDVLARSLRSSRLGVIALVLRTLEGGPTLPEGIDYVLQFAGAAAVNAMRHGYGLMLVADPTADGAPSTALACDGFIVTEPLRADPLVTVLQQDGLPYLTVGRVPGIDEAPALDIFTQSITRRVLDFLHERGARRIALISSDTPNAWYLDTETTYAAWAAEHGAPPLISRQPERSEGSGGAAAVDELLAASPDLDAIYCLTGPHAAGAQARLHALGRRVPDDVQLLCGSDSSHLRAAEPRISTVDLQPQLLAELAVTRLVNMLDGTDHPEPAELATGRIVARGSTRDR</sequence>
<name>A0A1J4NAL8_9ACTN</name>
<comment type="caution">
    <text evidence="6">The sequence shown here is derived from an EMBL/GenBank/DDBJ whole genome shotgun (WGS) entry which is preliminary data.</text>
</comment>
<evidence type="ECO:0000313" key="6">
    <source>
        <dbReference type="EMBL" id="OIJ28533.1"/>
    </source>
</evidence>
<dbReference type="Pfam" id="PF13377">
    <property type="entry name" value="Peripla_BP_3"/>
    <property type="match status" value="1"/>
</dbReference>
<evidence type="ECO:0000256" key="2">
    <source>
        <dbReference type="ARBA" id="ARBA00023125"/>
    </source>
</evidence>
<dbReference type="Proteomes" id="UP000033772">
    <property type="component" value="Unassembled WGS sequence"/>
</dbReference>
<gene>
    <name evidence="6" type="ORF">UG56_001760</name>
</gene>
<keyword evidence="7" id="KW-1185">Reference proteome</keyword>
<dbReference type="SUPFAM" id="SSF47413">
    <property type="entry name" value="lambda repressor-like DNA-binding domains"/>
    <property type="match status" value="1"/>
</dbReference>
<dbReference type="Pfam" id="PF00356">
    <property type="entry name" value="LacI"/>
    <property type="match status" value="1"/>
</dbReference>
<evidence type="ECO:0000256" key="4">
    <source>
        <dbReference type="SAM" id="MobiDB-lite"/>
    </source>
</evidence>
<dbReference type="GO" id="GO:0003700">
    <property type="term" value="F:DNA-binding transcription factor activity"/>
    <property type="evidence" value="ECO:0007669"/>
    <property type="project" value="TreeGrafter"/>
</dbReference>
<dbReference type="SUPFAM" id="SSF53822">
    <property type="entry name" value="Periplasmic binding protein-like I"/>
    <property type="match status" value="1"/>
</dbReference>
<evidence type="ECO:0000313" key="7">
    <source>
        <dbReference type="Proteomes" id="UP000033772"/>
    </source>
</evidence>
<dbReference type="OrthoDB" id="252678at2"/>
<organism evidence="6 7">
    <name type="scientific">Nocardioides luteus</name>
    <dbReference type="NCBI Taxonomy" id="1844"/>
    <lineage>
        <taxon>Bacteria</taxon>
        <taxon>Bacillati</taxon>
        <taxon>Actinomycetota</taxon>
        <taxon>Actinomycetes</taxon>
        <taxon>Propionibacteriales</taxon>
        <taxon>Nocardioidaceae</taxon>
        <taxon>Nocardioides</taxon>
    </lineage>
</organism>
<dbReference type="Gene3D" id="1.10.260.40">
    <property type="entry name" value="lambda repressor-like DNA-binding domains"/>
    <property type="match status" value="1"/>
</dbReference>
<accession>A0A1J4NAL8</accession>
<reference evidence="6" key="1">
    <citation type="submission" date="2016-10" db="EMBL/GenBank/DDBJ databases">
        <title>Draft Genome Sequence of Nocardioides luteus Strain BAFB, an Alkane-Degrading Bacterium Isolated from JP-7 Polluted Soil.</title>
        <authorList>
            <person name="Brown L."/>
            <person name="Ruiz O.N."/>
            <person name="Gunasekera T."/>
        </authorList>
    </citation>
    <scope>NUCLEOTIDE SEQUENCE [LARGE SCALE GENOMIC DNA]</scope>
    <source>
        <strain evidence="6">BAFB</strain>
    </source>
</reference>
<dbReference type="Gene3D" id="3.40.50.2300">
    <property type="match status" value="2"/>
</dbReference>
<dbReference type="InterPro" id="IPR000843">
    <property type="entry name" value="HTH_LacI"/>
</dbReference>
<proteinExistence type="predicted"/>
<feature type="domain" description="HTH lacI-type" evidence="5">
    <location>
        <begin position="12"/>
        <end position="66"/>
    </location>
</feature>
<evidence type="ECO:0000259" key="5">
    <source>
        <dbReference type="PROSITE" id="PS50932"/>
    </source>
</evidence>
<dbReference type="PANTHER" id="PTHR30146:SF153">
    <property type="entry name" value="LACTOSE OPERON REPRESSOR"/>
    <property type="match status" value="1"/>
</dbReference>
<keyword evidence="3" id="KW-0804">Transcription</keyword>
<dbReference type="InterPro" id="IPR010982">
    <property type="entry name" value="Lambda_DNA-bd_dom_sf"/>
</dbReference>
<evidence type="ECO:0000256" key="1">
    <source>
        <dbReference type="ARBA" id="ARBA00023015"/>
    </source>
</evidence>
<dbReference type="STRING" id="1844.UG56_001760"/>
<dbReference type="EMBL" id="JZDQ02000002">
    <property type="protein sequence ID" value="OIJ28533.1"/>
    <property type="molecule type" value="Genomic_DNA"/>
</dbReference>
<keyword evidence="1" id="KW-0805">Transcription regulation</keyword>
<dbReference type="InterPro" id="IPR028082">
    <property type="entry name" value="Peripla_BP_I"/>
</dbReference>
<dbReference type="GO" id="GO:0000976">
    <property type="term" value="F:transcription cis-regulatory region binding"/>
    <property type="evidence" value="ECO:0007669"/>
    <property type="project" value="TreeGrafter"/>
</dbReference>
<dbReference type="RefSeq" id="WP_045547928.1">
    <property type="nucleotide sequence ID" value="NZ_JZDQ02000002.1"/>
</dbReference>
<dbReference type="AlphaFoldDB" id="A0A1J4NAL8"/>
<protein>
    <submittedName>
        <fullName evidence="6">LacI family transcriptional regulator</fullName>
    </submittedName>
</protein>
<evidence type="ECO:0000256" key="3">
    <source>
        <dbReference type="ARBA" id="ARBA00023163"/>
    </source>
</evidence>
<dbReference type="PROSITE" id="PS50932">
    <property type="entry name" value="HTH_LACI_2"/>
    <property type="match status" value="1"/>
</dbReference>
<keyword evidence="2" id="KW-0238">DNA-binding</keyword>
<dbReference type="SMART" id="SM00354">
    <property type="entry name" value="HTH_LACI"/>
    <property type="match status" value="1"/>
</dbReference>
<dbReference type="PANTHER" id="PTHR30146">
    <property type="entry name" value="LACI-RELATED TRANSCRIPTIONAL REPRESSOR"/>
    <property type="match status" value="1"/>
</dbReference>
<feature type="compositionally biased region" description="Basic and acidic residues" evidence="4">
    <location>
        <begin position="1"/>
        <end position="19"/>
    </location>
</feature>
<feature type="region of interest" description="Disordered" evidence="4">
    <location>
        <begin position="1"/>
        <end position="40"/>
    </location>
</feature>